<dbReference type="SUPFAM" id="SSF57889">
    <property type="entry name" value="Cysteine-rich domain"/>
    <property type="match status" value="1"/>
</dbReference>
<dbReference type="EMBL" id="LR900548">
    <property type="protein sequence ID" value="CAD7246086.1"/>
    <property type="molecule type" value="Genomic_DNA"/>
</dbReference>
<evidence type="ECO:0000313" key="8">
    <source>
        <dbReference type="Proteomes" id="UP000677054"/>
    </source>
</evidence>
<dbReference type="CDD" id="cd20832">
    <property type="entry name" value="C1_ARHGEF-like"/>
    <property type="match status" value="1"/>
</dbReference>
<dbReference type="AlphaFoldDB" id="A0A7R8XAS2"/>
<dbReference type="InterPro" id="IPR044926">
    <property type="entry name" value="RGS_subdomain_2"/>
</dbReference>
<evidence type="ECO:0000259" key="5">
    <source>
        <dbReference type="PROSITE" id="PS50081"/>
    </source>
</evidence>
<dbReference type="Gene3D" id="2.30.42.10">
    <property type="match status" value="1"/>
</dbReference>
<evidence type="ECO:0000256" key="3">
    <source>
        <dbReference type="SAM" id="Coils"/>
    </source>
</evidence>
<evidence type="ECO:0000256" key="1">
    <source>
        <dbReference type="ARBA" id="ARBA00022723"/>
    </source>
</evidence>
<feature type="region of interest" description="Disordered" evidence="4">
    <location>
        <begin position="357"/>
        <end position="486"/>
    </location>
</feature>
<feature type="domain" description="PDZ" evidence="6">
    <location>
        <begin position="36"/>
        <end position="100"/>
    </location>
</feature>
<reference evidence="7" key="1">
    <citation type="submission" date="2020-11" db="EMBL/GenBank/DDBJ databases">
        <authorList>
            <person name="Tran Van P."/>
        </authorList>
    </citation>
    <scope>NUCLEOTIDE SEQUENCE</scope>
</reference>
<dbReference type="GO" id="GO:0046872">
    <property type="term" value="F:metal ion binding"/>
    <property type="evidence" value="ECO:0007669"/>
    <property type="project" value="UniProtKB-KW"/>
</dbReference>
<dbReference type="GO" id="GO:0005737">
    <property type="term" value="C:cytoplasm"/>
    <property type="evidence" value="ECO:0007669"/>
    <property type="project" value="InterPro"/>
</dbReference>
<dbReference type="Pfam" id="PF00130">
    <property type="entry name" value="C1_1"/>
    <property type="match status" value="1"/>
</dbReference>
<dbReference type="GO" id="GO:0005085">
    <property type="term" value="F:guanyl-nucleotide exchange factor activity"/>
    <property type="evidence" value="ECO:0007669"/>
    <property type="project" value="InterPro"/>
</dbReference>
<dbReference type="Gene3D" id="1.10.167.10">
    <property type="entry name" value="Regulator of G-protein Signalling 4, domain 2"/>
    <property type="match status" value="1"/>
</dbReference>
<dbReference type="SUPFAM" id="SSF50156">
    <property type="entry name" value="PDZ domain-like"/>
    <property type="match status" value="1"/>
</dbReference>
<keyword evidence="1" id="KW-0479">Metal-binding</keyword>
<feature type="region of interest" description="Disordered" evidence="4">
    <location>
        <begin position="860"/>
        <end position="892"/>
    </location>
</feature>
<feature type="region of interest" description="Disordered" evidence="4">
    <location>
        <begin position="122"/>
        <end position="163"/>
    </location>
</feature>
<dbReference type="GO" id="GO:0001664">
    <property type="term" value="F:G protein-coupled receptor binding"/>
    <property type="evidence" value="ECO:0007669"/>
    <property type="project" value="TreeGrafter"/>
</dbReference>
<evidence type="ECO:0000256" key="4">
    <source>
        <dbReference type="SAM" id="MobiDB-lite"/>
    </source>
</evidence>
<dbReference type="GO" id="GO:0007186">
    <property type="term" value="P:G protein-coupled receptor signaling pathway"/>
    <property type="evidence" value="ECO:0007669"/>
    <property type="project" value="TreeGrafter"/>
</dbReference>
<dbReference type="InterPro" id="IPR001478">
    <property type="entry name" value="PDZ"/>
</dbReference>
<dbReference type="SUPFAM" id="SSF48097">
    <property type="entry name" value="Regulator of G-protein signaling, RGS"/>
    <property type="match status" value="1"/>
</dbReference>
<evidence type="ECO:0000256" key="2">
    <source>
        <dbReference type="ARBA" id="ARBA00022833"/>
    </source>
</evidence>
<dbReference type="Pfam" id="PF00595">
    <property type="entry name" value="PDZ"/>
    <property type="match status" value="1"/>
</dbReference>
<protein>
    <submittedName>
        <fullName evidence="7">Uncharacterized protein</fullName>
    </submittedName>
</protein>
<evidence type="ECO:0000259" key="6">
    <source>
        <dbReference type="PROSITE" id="PS50106"/>
    </source>
</evidence>
<feature type="compositionally biased region" description="Pro residues" evidence="4">
    <location>
        <begin position="144"/>
        <end position="154"/>
    </location>
</feature>
<dbReference type="SMART" id="SM00109">
    <property type="entry name" value="C1"/>
    <property type="match status" value="1"/>
</dbReference>
<dbReference type="Gene3D" id="3.30.60.20">
    <property type="match status" value="1"/>
</dbReference>
<dbReference type="PANTHER" id="PTHR45872">
    <property type="entry name" value="RHO GUANINE NUCLEOTIDE EXCHANGE FACTOR 2, ISOFORM D"/>
    <property type="match status" value="1"/>
</dbReference>
<accession>A0A7R8XAS2</accession>
<dbReference type="SMART" id="SM00228">
    <property type="entry name" value="PDZ"/>
    <property type="match status" value="1"/>
</dbReference>
<dbReference type="PROSITE" id="PS00479">
    <property type="entry name" value="ZF_DAG_PE_1"/>
    <property type="match status" value="1"/>
</dbReference>
<feature type="domain" description="Phorbol-ester/DAG-type" evidence="5">
    <location>
        <begin position="763"/>
        <end position="813"/>
    </location>
</feature>
<dbReference type="InterPro" id="IPR046349">
    <property type="entry name" value="C1-like_sf"/>
</dbReference>
<feature type="coiled-coil region" evidence="3">
    <location>
        <begin position="176"/>
        <end position="278"/>
    </location>
</feature>
<dbReference type="PANTHER" id="PTHR45872:SF2">
    <property type="entry name" value="RHO GUANINE NUCLEOTIDE EXCHANGE FACTOR 2, ISOFORM D"/>
    <property type="match status" value="1"/>
</dbReference>
<dbReference type="InterPro" id="IPR015212">
    <property type="entry name" value="RGS-like_dom"/>
</dbReference>
<feature type="region of interest" description="Disordered" evidence="4">
    <location>
        <begin position="279"/>
        <end position="315"/>
    </location>
</feature>
<dbReference type="InterPro" id="IPR036305">
    <property type="entry name" value="RGS_sf"/>
</dbReference>
<dbReference type="InterPro" id="IPR002219">
    <property type="entry name" value="PKC_DAG/PE"/>
</dbReference>
<dbReference type="OrthoDB" id="2272012at2759"/>
<gene>
    <name evidence="7" type="ORF">DSTB1V02_LOCUS5948</name>
</gene>
<name>A0A7R8XAS2_9CRUS</name>
<dbReference type="PROSITE" id="PS50106">
    <property type="entry name" value="PDZ"/>
    <property type="match status" value="1"/>
</dbReference>
<keyword evidence="3" id="KW-0175">Coiled coil</keyword>
<organism evidence="7">
    <name type="scientific">Darwinula stevensoni</name>
    <dbReference type="NCBI Taxonomy" id="69355"/>
    <lineage>
        <taxon>Eukaryota</taxon>
        <taxon>Metazoa</taxon>
        <taxon>Ecdysozoa</taxon>
        <taxon>Arthropoda</taxon>
        <taxon>Crustacea</taxon>
        <taxon>Oligostraca</taxon>
        <taxon>Ostracoda</taxon>
        <taxon>Podocopa</taxon>
        <taxon>Podocopida</taxon>
        <taxon>Darwinulocopina</taxon>
        <taxon>Darwinuloidea</taxon>
        <taxon>Darwinulidae</taxon>
        <taxon>Darwinula</taxon>
    </lineage>
</organism>
<dbReference type="Proteomes" id="UP000677054">
    <property type="component" value="Unassembled WGS sequence"/>
</dbReference>
<evidence type="ECO:0000313" key="7">
    <source>
        <dbReference type="EMBL" id="CAD7246086.1"/>
    </source>
</evidence>
<feature type="compositionally biased region" description="Pro residues" evidence="4">
    <location>
        <begin position="125"/>
        <end position="138"/>
    </location>
</feature>
<keyword evidence="2" id="KW-0862">Zinc</keyword>
<dbReference type="EMBL" id="CAJPEV010001031">
    <property type="protein sequence ID" value="CAG0890291.1"/>
    <property type="molecule type" value="Genomic_DNA"/>
</dbReference>
<sequence>MRSGLMNAQPPSSLQWPIIIGDSGIPMHHIQRIVRTVVLRRDGGGYGLTVSGENPVYVIDVREGGVAARAGVCKYDVLLQVNGTPVREENHHNVVGMIKSEEQVTLTLLSVVQPEVPTAVMPSNPSLPVPPPLPPPNPTHSSPPSRPLPPPPESAAPSTTSRALEKNITGPQPVDVEQLRQVNNQKERTISMMLEREMLHRETVAADLVEQLRQVNNQKERTISMMLEREMLHRETVAAELQKTVGGGRRRADLQRELTSADRRIRQLNEELRNFHSRGRDLVLGSSNSPPMLRRHSSREEPNGEDMPPPLPARNRLMTRVSSPALSTLETPAPPPVPPHRDEALIQKASCTSAADAKKIGNGMPSHQRAKSSPDHLGTSHSAENLSSGTPSVTSSKPVRSNSDFSGSNKLNSSESMGDLPKGNKQRPRSLVGQTETSPPNTPVGRLGHTRKGSEGHFSEGVPGGSRPAPSPILTSTPEQQHCDSKVPLSVSPPQVIGTSPWDSSNSPVLNFGTNQILSFEEESGGSDSEVCHMTDDHGPFNSLSKLMDHNAHLAVFLNYLLNNSDASSLFFHIITDFYKEGNVKEMRKWVYEIHSTFLVPNAPLRLAGVDENVLHEIDNDIQNNLDKEEKLKNIFWRAKKIARGQLRMQLADFRNKRVEGLAHLFGATDAQLDECLLHKEKEAKVIEPILLPVIKELDDLDNLKGRDLAMAYALATVLAKQYGLKSPVVNAFLERCPTFVSKDKSFRSKILSRGKKQLSLLGHHFIPQQFSCVTYCNHCTCVIWGIGPQGYQCTHCELNVHKWCVREVEEDCVGAMHKPDKKSRDRISNFFRLSDWQEGKRKPSHLSASHIEKARLQWEEKEENSSLGSAATDSAAGRKKNRIFPPHVLET</sequence>
<proteinExistence type="predicted"/>
<dbReference type="Pfam" id="PF09128">
    <property type="entry name" value="RGS-like"/>
    <property type="match status" value="1"/>
</dbReference>
<dbReference type="InterPro" id="IPR036034">
    <property type="entry name" value="PDZ_sf"/>
</dbReference>
<keyword evidence="8" id="KW-1185">Reference proteome</keyword>
<feature type="compositionally biased region" description="Polar residues" evidence="4">
    <location>
        <begin position="379"/>
        <end position="416"/>
    </location>
</feature>
<dbReference type="PROSITE" id="PS50081">
    <property type="entry name" value="ZF_DAG_PE_2"/>
    <property type="match status" value="1"/>
</dbReference>